<protein>
    <recommendedName>
        <fullName evidence="6 7">Small ribosomal subunit protein uS8</fullName>
    </recommendedName>
</protein>
<proteinExistence type="inferred from homology"/>
<dbReference type="SUPFAM" id="SSF56047">
    <property type="entry name" value="Ribosomal protein S8"/>
    <property type="match status" value="1"/>
</dbReference>
<accession>A0A2H0BRW6</accession>
<evidence type="ECO:0000313" key="9">
    <source>
        <dbReference type="EMBL" id="PIP60417.1"/>
    </source>
</evidence>
<dbReference type="GO" id="GO:0005737">
    <property type="term" value="C:cytoplasm"/>
    <property type="evidence" value="ECO:0007669"/>
    <property type="project" value="UniProtKB-ARBA"/>
</dbReference>
<organism evidence="9 10">
    <name type="scientific">Candidatus Uhrbacteria bacterium CG22_combo_CG10-13_8_21_14_all_47_17</name>
    <dbReference type="NCBI Taxonomy" id="1975041"/>
    <lineage>
        <taxon>Bacteria</taxon>
        <taxon>Candidatus Uhriibacteriota</taxon>
    </lineage>
</organism>
<evidence type="ECO:0000313" key="10">
    <source>
        <dbReference type="Proteomes" id="UP000231581"/>
    </source>
</evidence>
<evidence type="ECO:0000256" key="5">
    <source>
        <dbReference type="ARBA" id="ARBA00023274"/>
    </source>
</evidence>
<evidence type="ECO:0000256" key="6">
    <source>
        <dbReference type="ARBA" id="ARBA00035258"/>
    </source>
</evidence>
<dbReference type="GO" id="GO:0019843">
    <property type="term" value="F:rRNA binding"/>
    <property type="evidence" value="ECO:0007669"/>
    <property type="project" value="UniProtKB-UniRule"/>
</dbReference>
<sequence length="130" mass="14343">MYTDPISDFLTRIRNAQSAGHETVTLPGSRIKFAIAKVLQKEGYLSGVKETINGQKKTLEVGLKYEGKIPSIRSVKRISKPGCRVYRKSSELKRVLSGQGVAILSTSAGIMTNNEARRRKLGGEVLCEIY</sequence>
<dbReference type="Gene3D" id="3.30.1370.30">
    <property type="match status" value="1"/>
</dbReference>
<dbReference type="FunFam" id="3.30.1490.10:FF:000001">
    <property type="entry name" value="30S ribosomal protein S8"/>
    <property type="match status" value="1"/>
</dbReference>
<dbReference type="GO" id="GO:1990904">
    <property type="term" value="C:ribonucleoprotein complex"/>
    <property type="evidence" value="ECO:0007669"/>
    <property type="project" value="UniProtKB-KW"/>
</dbReference>
<dbReference type="GO" id="GO:0005840">
    <property type="term" value="C:ribosome"/>
    <property type="evidence" value="ECO:0007669"/>
    <property type="project" value="UniProtKB-KW"/>
</dbReference>
<comment type="caution">
    <text evidence="9">The sequence shown here is derived from an EMBL/GenBank/DDBJ whole genome shotgun (WGS) entry which is preliminary data.</text>
</comment>
<evidence type="ECO:0000256" key="8">
    <source>
        <dbReference type="RuleBase" id="RU003660"/>
    </source>
</evidence>
<reference evidence="9 10" key="1">
    <citation type="submission" date="2017-09" db="EMBL/GenBank/DDBJ databases">
        <title>Depth-based differentiation of microbial function through sediment-hosted aquifers and enrichment of novel symbionts in the deep terrestrial subsurface.</title>
        <authorList>
            <person name="Probst A.J."/>
            <person name="Ladd B."/>
            <person name="Jarett J.K."/>
            <person name="Geller-Mcgrath D.E."/>
            <person name="Sieber C.M."/>
            <person name="Emerson J.B."/>
            <person name="Anantharaman K."/>
            <person name="Thomas B.C."/>
            <person name="Malmstrom R."/>
            <person name="Stieglmeier M."/>
            <person name="Klingl A."/>
            <person name="Woyke T."/>
            <person name="Ryan C.M."/>
            <person name="Banfield J.F."/>
        </authorList>
    </citation>
    <scope>NUCLEOTIDE SEQUENCE [LARGE SCALE GENOMIC DNA]</scope>
    <source>
        <strain evidence="9">CG22_combo_CG10-13_8_21_14_all_47_17</strain>
    </source>
</reference>
<dbReference type="GO" id="GO:0006412">
    <property type="term" value="P:translation"/>
    <property type="evidence" value="ECO:0007669"/>
    <property type="project" value="UniProtKB-UniRule"/>
</dbReference>
<comment type="subunit">
    <text evidence="7">Part of the 30S ribosomal subunit. Contacts proteins S5 and S12.</text>
</comment>
<evidence type="ECO:0000256" key="3">
    <source>
        <dbReference type="ARBA" id="ARBA00022884"/>
    </source>
</evidence>
<dbReference type="PANTHER" id="PTHR11758">
    <property type="entry name" value="40S RIBOSOMAL PROTEIN S15A"/>
    <property type="match status" value="1"/>
</dbReference>
<keyword evidence="2 7" id="KW-0699">rRNA-binding</keyword>
<dbReference type="PROSITE" id="PS00053">
    <property type="entry name" value="RIBOSOMAL_S8"/>
    <property type="match status" value="1"/>
</dbReference>
<dbReference type="EMBL" id="PCSZ01000063">
    <property type="protein sequence ID" value="PIP60417.1"/>
    <property type="molecule type" value="Genomic_DNA"/>
</dbReference>
<dbReference type="FunFam" id="3.30.1370.30:FF:000002">
    <property type="entry name" value="30S ribosomal protein S8"/>
    <property type="match status" value="1"/>
</dbReference>
<gene>
    <name evidence="7" type="primary">rpsH</name>
    <name evidence="9" type="ORF">COX00_03310</name>
</gene>
<dbReference type="InterPro" id="IPR047863">
    <property type="entry name" value="Ribosomal_uS8_CS"/>
</dbReference>
<evidence type="ECO:0000256" key="7">
    <source>
        <dbReference type="HAMAP-Rule" id="MF_01302"/>
    </source>
</evidence>
<dbReference type="HAMAP" id="MF_01302_B">
    <property type="entry name" value="Ribosomal_uS8_B"/>
    <property type="match status" value="1"/>
</dbReference>
<comment type="function">
    <text evidence="7">One of the primary rRNA binding proteins, it binds directly to 16S rRNA central domain where it helps coordinate assembly of the platform of the 30S subunit.</text>
</comment>
<dbReference type="Gene3D" id="3.30.1490.10">
    <property type="match status" value="1"/>
</dbReference>
<dbReference type="InterPro" id="IPR000630">
    <property type="entry name" value="Ribosomal_uS8"/>
</dbReference>
<dbReference type="GO" id="GO:0003735">
    <property type="term" value="F:structural constituent of ribosome"/>
    <property type="evidence" value="ECO:0007669"/>
    <property type="project" value="InterPro"/>
</dbReference>
<dbReference type="NCBIfam" id="NF001109">
    <property type="entry name" value="PRK00136.1"/>
    <property type="match status" value="1"/>
</dbReference>
<evidence type="ECO:0000256" key="2">
    <source>
        <dbReference type="ARBA" id="ARBA00022730"/>
    </source>
</evidence>
<evidence type="ECO:0000256" key="4">
    <source>
        <dbReference type="ARBA" id="ARBA00022980"/>
    </source>
</evidence>
<dbReference type="Proteomes" id="UP000231581">
    <property type="component" value="Unassembled WGS sequence"/>
</dbReference>
<dbReference type="AlphaFoldDB" id="A0A2H0BRW6"/>
<keyword evidence="4 7" id="KW-0689">Ribosomal protein</keyword>
<evidence type="ECO:0000256" key="1">
    <source>
        <dbReference type="ARBA" id="ARBA00006471"/>
    </source>
</evidence>
<dbReference type="Pfam" id="PF00410">
    <property type="entry name" value="Ribosomal_S8"/>
    <property type="match status" value="1"/>
</dbReference>
<comment type="similarity">
    <text evidence="1 7 8">Belongs to the universal ribosomal protein uS8 family.</text>
</comment>
<name>A0A2H0BRW6_9BACT</name>
<keyword evidence="5 7" id="KW-0687">Ribonucleoprotein</keyword>
<keyword evidence="3 7" id="KW-0694">RNA-binding</keyword>
<dbReference type="InterPro" id="IPR035987">
    <property type="entry name" value="Ribosomal_uS8_sf"/>
</dbReference>